<dbReference type="Gene3D" id="1.20.1250.20">
    <property type="entry name" value="MFS general substrate transporter like domains"/>
    <property type="match status" value="1"/>
</dbReference>
<dbReference type="OMA" id="VSECCPK"/>
<evidence type="ECO:0000256" key="12">
    <source>
        <dbReference type="ARBA" id="ARBA00044710"/>
    </source>
</evidence>
<comment type="subcellular location">
    <subcellularLocation>
        <location evidence="1">Membrane</location>
        <topology evidence="1">Multi-pass membrane protein</topology>
    </subcellularLocation>
</comment>
<keyword evidence="17" id="KW-1185">Reference proteome</keyword>
<evidence type="ECO:0000256" key="3">
    <source>
        <dbReference type="ARBA" id="ARBA00022448"/>
    </source>
</evidence>
<dbReference type="InterPro" id="IPR005829">
    <property type="entry name" value="Sugar_transporter_CS"/>
</dbReference>
<feature type="transmembrane region" description="Helical" evidence="14">
    <location>
        <begin position="418"/>
        <end position="442"/>
    </location>
</feature>
<name>G5A015_PHYSP</name>
<evidence type="ECO:0000256" key="11">
    <source>
        <dbReference type="ARBA" id="ARBA00044668"/>
    </source>
</evidence>
<dbReference type="Proteomes" id="UP000002640">
    <property type="component" value="Unassembled WGS sequence"/>
</dbReference>
<dbReference type="Pfam" id="PF00083">
    <property type="entry name" value="Sugar_tr"/>
    <property type="match status" value="1"/>
</dbReference>
<keyword evidence="3" id="KW-0813">Transport</keyword>
<evidence type="ECO:0000313" key="17">
    <source>
        <dbReference type="Proteomes" id="UP000002640"/>
    </source>
</evidence>
<evidence type="ECO:0000313" key="16">
    <source>
        <dbReference type="EMBL" id="EGZ10457.1"/>
    </source>
</evidence>
<comment type="catalytic activity">
    <reaction evidence="11">
        <text>D-glucosamine(out) = D-glucosamine(in)</text>
        <dbReference type="Rhea" id="RHEA:78423"/>
        <dbReference type="ChEBI" id="CHEBI:58723"/>
    </reaction>
    <physiologicalReaction direction="left-to-right" evidence="11">
        <dbReference type="Rhea" id="RHEA:78424"/>
    </physiologicalReaction>
</comment>
<dbReference type="InterPro" id="IPR005828">
    <property type="entry name" value="MFS_sugar_transport-like"/>
</dbReference>
<keyword evidence="6 14" id="KW-0472">Membrane</keyword>
<feature type="transmembrane region" description="Helical" evidence="14">
    <location>
        <begin position="185"/>
        <end position="207"/>
    </location>
</feature>
<reference evidence="16 17" key="1">
    <citation type="journal article" date="2006" name="Science">
        <title>Phytophthora genome sequences uncover evolutionary origins and mechanisms of pathogenesis.</title>
        <authorList>
            <person name="Tyler B.M."/>
            <person name="Tripathy S."/>
            <person name="Zhang X."/>
            <person name="Dehal P."/>
            <person name="Jiang R.H."/>
            <person name="Aerts A."/>
            <person name="Arredondo F.D."/>
            <person name="Baxter L."/>
            <person name="Bensasson D."/>
            <person name="Beynon J.L."/>
            <person name="Chapman J."/>
            <person name="Damasceno C.M."/>
            <person name="Dorrance A.E."/>
            <person name="Dou D."/>
            <person name="Dickerman A.W."/>
            <person name="Dubchak I.L."/>
            <person name="Garbelotto M."/>
            <person name="Gijzen M."/>
            <person name="Gordon S.G."/>
            <person name="Govers F."/>
            <person name="Grunwald N.J."/>
            <person name="Huang W."/>
            <person name="Ivors K.L."/>
            <person name="Jones R.W."/>
            <person name="Kamoun S."/>
            <person name="Krampis K."/>
            <person name="Lamour K.H."/>
            <person name="Lee M.K."/>
            <person name="McDonald W.H."/>
            <person name="Medina M."/>
            <person name="Meijer H.J."/>
            <person name="Nordberg E.K."/>
            <person name="Maclean D.J."/>
            <person name="Ospina-Giraldo M.D."/>
            <person name="Morris P.F."/>
            <person name="Phuntumart V."/>
            <person name="Putnam N.H."/>
            <person name="Rash S."/>
            <person name="Rose J.K."/>
            <person name="Sakihama Y."/>
            <person name="Salamov A.A."/>
            <person name="Savidor A."/>
            <person name="Scheuring C.F."/>
            <person name="Smith B.M."/>
            <person name="Sobral B.W."/>
            <person name="Terry A."/>
            <person name="Torto-Alalibo T.A."/>
            <person name="Win J."/>
            <person name="Xu Z."/>
            <person name="Zhang H."/>
            <person name="Grigoriev I.V."/>
            <person name="Rokhsar D.S."/>
            <person name="Boore J.L."/>
        </authorList>
    </citation>
    <scope>NUCLEOTIDE SEQUENCE [LARGE SCALE GENOMIC DNA]</scope>
    <source>
        <strain evidence="16 17">P6497</strain>
    </source>
</reference>
<dbReference type="InterPro" id="IPR020846">
    <property type="entry name" value="MFS_dom"/>
</dbReference>
<evidence type="ECO:0000256" key="14">
    <source>
        <dbReference type="SAM" id="Phobius"/>
    </source>
</evidence>
<feature type="domain" description="Major facilitator superfamily (MFS) profile" evidence="15">
    <location>
        <begin position="47"/>
        <end position="508"/>
    </location>
</feature>
<evidence type="ECO:0000256" key="4">
    <source>
        <dbReference type="ARBA" id="ARBA00022692"/>
    </source>
</evidence>
<dbReference type="InParanoid" id="G5A015"/>
<evidence type="ECO:0000256" key="8">
    <source>
        <dbReference type="ARBA" id="ARBA00044648"/>
    </source>
</evidence>
<evidence type="ECO:0000259" key="15">
    <source>
        <dbReference type="PROSITE" id="PS50850"/>
    </source>
</evidence>
<feature type="transmembrane region" description="Helical" evidence="14">
    <location>
        <begin position="128"/>
        <end position="145"/>
    </location>
</feature>
<dbReference type="RefSeq" id="XP_009533202.1">
    <property type="nucleotide sequence ID" value="XM_009534907.1"/>
</dbReference>
<dbReference type="KEGG" id="psoj:PHYSODRAFT_520922"/>
<dbReference type="GeneID" id="20660349"/>
<gene>
    <name evidence="16" type="ORF">PHYSODRAFT_520922</name>
</gene>
<dbReference type="PRINTS" id="PR00171">
    <property type="entry name" value="SUGRTRNSPORT"/>
</dbReference>
<feature type="transmembrane region" description="Helical" evidence="14">
    <location>
        <begin position="365"/>
        <end position="386"/>
    </location>
</feature>
<evidence type="ECO:0000256" key="1">
    <source>
        <dbReference type="ARBA" id="ARBA00004141"/>
    </source>
</evidence>
<dbReference type="PANTHER" id="PTHR23503:SF8">
    <property type="entry name" value="FACILITATED GLUCOSE TRANSPORTER PROTEIN 1"/>
    <property type="match status" value="1"/>
</dbReference>
<feature type="transmembrane region" description="Helical" evidence="14">
    <location>
        <begin position="454"/>
        <end position="477"/>
    </location>
</feature>
<evidence type="ECO:0000256" key="13">
    <source>
        <dbReference type="ARBA" id="ARBA00044780"/>
    </source>
</evidence>
<dbReference type="SUPFAM" id="SSF103473">
    <property type="entry name" value="MFS general substrate transporter"/>
    <property type="match status" value="1"/>
</dbReference>
<feature type="transmembrane region" description="Helical" evidence="14">
    <location>
        <begin position="393"/>
        <end position="412"/>
    </location>
</feature>
<evidence type="ECO:0000256" key="10">
    <source>
        <dbReference type="ARBA" id="ARBA00044662"/>
    </source>
</evidence>
<dbReference type="PANTHER" id="PTHR23503">
    <property type="entry name" value="SOLUTE CARRIER FAMILY 2"/>
    <property type="match status" value="1"/>
</dbReference>
<proteinExistence type="predicted"/>
<protein>
    <recommendedName>
        <fullName evidence="13">Hexose transporter 1</fullName>
    </recommendedName>
</protein>
<evidence type="ECO:0000256" key="7">
    <source>
        <dbReference type="ARBA" id="ARBA00044637"/>
    </source>
</evidence>
<dbReference type="PROSITE" id="PS00217">
    <property type="entry name" value="SUGAR_TRANSPORT_2"/>
    <property type="match status" value="1"/>
</dbReference>
<keyword evidence="4 14" id="KW-0812">Transmembrane</keyword>
<dbReference type="InterPro" id="IPR003663">
    <property type="entry name" value="Sugar/inositol_transpt"/>
</dbReference>
<feature type="transmembrane region" description="Helical" evidence="14">
    <location>
        <begin position="97"/>
        <end position="116"/>
    </location>
</feature>
<dbReference type="InterPro" id="IPR036259">
    <property type="entry name" value="MFS_trans_sf"/>
</dbReference>
<feature type="transmembrane region" description="Helical" evidence="14">
    <location>
        <begin position="213"/>
        <end position="236"/>
    </location>
</feature>
<dbReference type="GO" id="GO:0015149">
    <property type="term" value="F:hexose transmembrane transporter activity"/>
    <property type="evidence" value="ECO:0007669"/>
    <property type="project" value="TreeGrafter"/>
</dbReference>
<dbReference type="InterPro" id="IPR045263">
    <property type="entry name" value="GLUT"/>
</dbReference>
<dbReference type="AlphaFoldDB" id="G5A015"/>
<comment type="catalytic activity">
    <reaction evidence="12">
        <text>D-fructose(out) = D-fructose(in)</text>
        <dbReference type="Rhea" id="RHEA:60372"/>
        <dbReference type="ChEBI" id="CHEBI:37721"/>
    </reaction>
    <physiologicalReaction direction="left-to-right" evidence="12">
        <dbReference type="Rhea" id="RHEA:60373"/>
    </physiologicalReaction>
</comment>
<evidence type="ECO:0000256" key="6">
    <source>
        <dbReference type="ARBA" id="ARBA00023136"/>
    </source>
</evidence>
<comment type="catalytic activity">
    <reaction evidence="8">
        <text>D-glucose(out) = D-glucose(in)</text>
        <dbReference type="Rhea" id="RHEA:60376"/>
        <dbReference type="ChEBI" id="CHEBI:4167"/>
    </reaction>
    <physiologicalReaction direction="left-to-right" evidence="8">
        <dbReference type="Rhea" id="RHEA:60377"/>
    </physiologicalReaction>
</comment>
<dbReference type="GO" id="GO:0016020">
    <property type="term" value="C:membrane"/>
    <property type="evidence" value="ECO:0007669"/>
    <property type="project" value="UniProtKB-SubCell"/>
</dbReference>
<accession>G5A015</accession>
<comment type="catalytic activity">
    <reaction evidence="9">
        <text>D-xylose(out) = D-xylose(in)</text>
        <dbReference type="Rhea" id="RHEA:78427"/>
        <dbReference type="ChEBI" id="CHEBI:53455"/>
    </reaction>
    <physiologicalReaction direction="left-to-right" evidence="9">
        <dbReference type="Rhea" id="RHEA:78428"/>
    </physiologicalReaction>
</comment>
<evidence type="ECO:0000256" key="9">
    <source>
        <dbReference type="ARBA" id="ARBA00044656"/>
    </source>
</evidence>
<sequence length="544" mass="59010">MEFTPSTSSASHVWVVPTPVVSERAAPPVQPVPSNSTIKPTWRLYANVLVATLQPFQYGWSTSQMNNSIFNNEADCNARPIAPGTCLMFPGHTKTQWTIAVSSWIVGGMLGSLVTGRISNKFGRKPTMMANCLFMMAGALIQASADDIWIFIVGRVFAGIAAGASTAVIPGFIGEISPPHLRSKLGVCFQISITLGHLFVAITFFFASTSTGWRFIAAFPTVLAFLFLVLAPFVLVESPSWLITMNQQLMAERELARLYGTENVFLAKTWIKTQEEPAPRTGPGSEYVAQDMRMSMALMAPDPPKARSFAQPEPRGFAQLFSSMLIRQLLTAIGVAGAQQLTGVNAVFFYSSSLFKQAGLTDGRIGVLMVNFVNVLPTLFCGMLSAKLGNRKLVLIGFAGMFLSAVGITVSLTASLPALAIVFTALYVTTFGSSLGPLAWGIMADLFPDDVRAMGCSICVGASWLCSLSIGLGYPYIAAAFNNYSFVPFMCTVTLAFLFVHSFVPETYGKTIQEIQDEFEVRRLKKTADKDWRLSRNSQIAVLG</sequence>
<organism evidence="16 17">
    <name type="scientific">Phytophthora sojae (strain P6497)</name>
    <name type="common">Soybean stem and root rot agent</name>
    <name type="synonym">Phytophthora megasperma f. sp. glycines</name>
    <dbReference type="NCBI Taxonomy" id="1094619"/>
    <lineage>
        <taxon>Eukaryota</taxon>
        <taxon>Sar</taxon>
        <taxon>Stramenopiles</taxon>
        <taxon>Oomycota</taxon>
        <taxon>Peronosporomycetes</taxon>
        <taxon>Peronosporales</taxon>
        <taxon>Peronosporaceae</taxon>
        <taxon>Phytophthora</taxon>
    </lineage>
</organism>
<feature type="transmembrane region" description="Helical" evidence="14">
    <location>
        <begin position="483"/>
        <end position="504"/>
    </location>
</feature>
<comment type="catalytic activity">
    <reaction evidence="7">
        <text>D-galactose(in) = D-galactose(out)</text>
        <dbReference type="Rhea" id="RHEA:34915"/>
        <dbReference type="ChEBI" id="CHEBI:4139"/>
    </reaction>
    <physiologicalReaction direction="right-to-left" evidence="7">
        <dbReference type="Rhea" id="RHEA:34917"/>
    </physiologicalReaction>
</comment>
<evidence type="ECO:0000256" key="2">
    <source>
        <dbReference type="ARBA" id="ARBA00011738"/>
    </source>
</evidence>
<keyword evidence="5 14" id="KW-1133">Transmembrane helix</keyword>
<feature type="transmembrane region" description="Helical" evidence="14">
    <location>
        <begin position="329"/>
        <end position="350"/>
    </location>
</feature>
<dbReference type="SMR" id="G5A015"/>
<evidence type="ECO:0000256" key="5">
    <source>
        <dbReference type="ARBA" id="ARBA00022989"/>
    </source>
</evidence>
<dbReference type="PROSITE" id="PS50850">
    <property type="entry name" value="MFS"/>
    <property type="match status" value="1"/>
</dbReference>
<comment type="subunit">
    <text evidence="2">Homodimer.</text>
</comment>
<dbReference type="STRING" id="1094619.G5A015"/>
<dbReference type="EMBL" id="JH159158">
    <property type="protein sequence ID" value="EGZ10457.1"/>
    <property type="molecule type" value="Genomic_DNA"/>
</dbReference>
<comment type="catalytic activity">
    <reaction evidence="10">
        <text>D-mannose(out) = D-mannose(in)</text>
        <dbReference type="Rhea" id="RHEA:78391"/>
        <dbReference type="ChEBI" id="CHEBI:4208"/>
    </reaction>
    <physiologicalReaction direction="left-to-right" evidence="10">
        <dbReference type="Rhea" id="RHEA:78392"/>
    </physiologicalReaction>
</comment>
<feature type="transmembrane region" description="Helical" evidence="14">
    <location>
        <begin position="151"/>
        <end position="173"/>
    </location>
</feature>